<dbReference type="PANTHER" id="PTHR30050:SF4">
    <property type="entry name" value="ATP-BINDING PROTEIN RV3427C IN INSERTION SEQUENCE-RELATED"/>
    <property type="match status" value="1"/>
</dbReference>
<feature type="domain" description="AAA+ ATPase" evidence="4">
    <location>
        <begin position="111"/>
        <end position="244"/>
    </location>
</feature>
<dbReference type="SUPFAM" id="SSF52540">
    <property type="entry name" value="P-loop containing nucleoside triphosphate hydrolases"/>
    <property type="match status" value="1"/>
</dbReference>
<sequence>MARVTTHREGYEMEFQQNVDKLTQLKLTGMLEDYRLGHGDPAVEALSFDQRFGRAIDSQVHHTELRRFQNLQRKAKLKQREACVEGIDYTASRGLNRSLMGSLNACSWVDKANNIVITGPTGTGKSYLACALGNQCLRRGLSVLYLRLPRILEAIMVARADGSLSALRLSYAKPRVLIVDDFGLSATTHQESADLLEVIEDRYDSGSLIMSSQVPYVDWLNYIDDPTVADAILDRVMHRAHRIELRGESMRKLYNSVREDV</sequence>
<dbReference type="PIRSF" id="PIRSF003073">
    <property type="entry name" value="DNAC_TnpB_IstB"/>
    <property type="match status" value="1"/>
</dbReference>
<keyword evidence="3" id="KW-0067">ATP-binding</keyword>
<dbReference type="SMART" id="SM00382">
    <property type="entry name" value="AAA"/>
    <property type="match status" value="1"/>
</dbReference>
<dbReference type="InterPro" id="IPR003593">
    <property type="entry name" value="AAA+_ATPase"/>
</dbReference>
<dbReference type="InterPro" id="IPR002611">
    <property type="entry name" value="IstB_ATP-bd"/>
</dbReference>
<evidence type="ECO:0000313" key="5">
    <source>
        <dbReference type="EMBL" id="WKD51042.1"/>
    </source>
</evidence>
<keyword evidence="6" id="KW-1185">Reference proteome</keyword>
<evidence type="ECO:0000259" key="4">
    <source>
        <dbReference type="SMART" id="SM00382"/>
    </source>
</evidence>
<dbReference type="RefSeq" id="WP_301417932.1">
    <property type="nucleotide sequence ID" value="NZ_CP098023.1"/>
</dbReference>
<evidence type="ECO:0000256" key="1">
    <source>
        <dbReference type="ARBA" id="ARBA00008059"/>
    </source>
</evidence>
<dbReference type="Pfam" id="PF01695">
    <property type="entry name" value="IstB_IS21"/>
    <property type="match status" value="1"/>
</dbReference>
<proteinExistence type="inferred from homology"/>
<comment type="similarity">
    <text evidence="1">Belongs to the IS21/IS1162 putative ATP-binding protein family.</text>
</comment>
<reference evidence="5 6" key="1">
    <citation type="submission" date="2022-05" db="EMBL/GenBank/DDBJ databases">
        <title>Microbulbifer sp. nov., isolated from sponge.</title>
        <authorList>
            <person name="Gao L."/>
        </authorList>
    </citation>
    <scope>NUCLEOTIDE SEQUENCE [LARGE SCALE GENOMIC DNA]</scope>
    <source>
        <strain evidence="5 6">MI-G</strain>
    </source>
</reference>
<name>A0ABY9EEH3_9GAMM</name>
<dbReference type="CDD" id="cd00009">
    <property type="entry name" value="AAA"/>
    <property type="match status" value="1"/>
</dbReference>
<protein>
    <submittedName>
        <fullName evidence="5">IS21-like element helper ATPase IstB</fullName>
    </submittedName>
</protein>
<evidence type="ECO:0000256" key="3">
    <source>
        <dbReference type="ARBA" id="ARBA00022840"/>
    </source>
</evidence>
<dbReference type="PANTHER" id="PTHR30050">
    <property type="entry name" value="CHROMOSOMAL REPLICATION INITIATOR PROTEIN DNAA"/>
    <property type="match status" value="1"/>
</dbReference>
<accession>A0ABY9EEH3</accession>
<dbReference type="Gene3D" id="3.40.50.300">
    <property type="entry name" value="P-loop containing nucleotide triphosphate hydrolases"/>
    <property type="match status" value="1"/>
</dbReference>
<keyword evidence="2" id="KW-0547">Nucleotide-binding</keyword>
<dbReference type="InterPro" id="IPR028350">
    <property type="entry name" value="DNAC/IstB-like"/>
</dbReference>
<dbReference type="InterPro" id="IPR027417">
    <property type="entry name" value="P-loop_NTPase"/>
</dbReference>
<evidence type="ECO:0000313" key="6">
    <source>
        <dbReference type="Proteomes" id="UP001321520"/>
    </source>
</evidence>
<dbReference type="NCBIfam" id="NF038214">
    <property type="entry name" value="IS21_help_AAA"/>
    <property type="match status" value="1"/>
</dbReference>
<evidence type="ECO:0000256" key="2">
    <source>
        <dbReference type="ARBA" id="ARBA00022741"/>
    </source>
</evidence>
<organism evidence="5 6">
    <name type="scientific">Microbulbifer spongiae</name>
    <dbReference type="NCBI Taxonomy" id="2944933"/>
    <lineage>
        <taxon>Bacteria</taxon>
        <taxon>Pseudomonadati</taxon>
        <taxon>Pseudomonadota</taxon>
        <taxon>Gammaproteobacteria</taxon>
        <taxon>Cellvibrionales</taxon>
        <taxon>Microbulbiferaceae</taxon>
        <taxon>Microbulbifer</taxon>
    </lineage>
</organism>
<dbReference type="InterPro" id="IPR047661">
    <property type="entry name" value="IstB"/>
</dbReference>
<dbReference type="Proteomes" id="UP001321520">
    <property type="component" value="Chromosome"/>
</dbReference>
<gene>
    <name evidence="5" type="primary">istB</name>
    <name evidence="5" type="ORF">M8T91_06370</name>
</gene>
<dbReference type="EMBL" id="CP098023">
    <property type="protein sequence ID" value="WKD51042.1"/>
    <property type="molecule type" value="Genomic_DNA"/>
</dbReference>